<proteinExistence type="predicted"/>
<feature type="region of interest" description="Disordered" evidence="6">
    <location>
        <begin position="1"/>
        <end position="28"/>
    </location>
</feature>
<dbReference type="STRING" id="994479.GCA_000194155_07167"/>
<evidence type="ECO:0000313" key="8">
    <source>
        <dbReference type="EMBL" id="PKW16394.1"/>
    </source>
</evidence>
<protein>
    <submittedName>
        <fullName evidence="8">TetR family transcriptional regulator</fullName>
    </submittedName>
</protein>
<feature type="domain" description="HTH tetR-type" evidence="7">
    <location>
        <begin position="32"/>
        <end position="92"/>
    </location>
</feature>
<dbReference type="Pfam" id="PF00440">
    <property type="entry name" value="TetR_N"/>
    <property type="match status" value="1"/>
</dbReference>
<dbReference type="InterPro" id="IPR041490">
    <property type="entry name" value="KstR2_TetR_C"/>
</dbReference>
<dbReference type="RefSeq" id="WP_010314669.1">
    <property type="nucleotide sequence ID" value="NZ_CP061007.1"/>
</dbReference>
<dbReference type="Pfam" id="PF17932">
    <property type="entry name" value="TetR_C_24"/>
    <property type="match status" value="1"/>
</dbReference>
<sequence>MANPAKRPPEATRSGLSQRRQSAQVEGGAAYRAKRNELLQIAGEVFKDKGYEAATLNDIAARFGTDRAAIYYYFASKQELFQEVFQATAKKVLDDNLAEATRIAGLDIDAHQKLHRLIELQITSYEANYPYVYVYIQEDMGKVAFQTTSWAKEMFRKTRRFEQIVTDVITSGVREGTFRDDLSVPLVVKALFGMVNWTHRWLKPGDRKFTAQQAIDTFSALLFDGLHRTSE</sequence>
<dbReference type="SUPFAM" id="SSF46689">
    <property type="entry name" value="Homeodomain-like"/>
    <property type="match status" value="1"/>
</dbReference>
<dbReference type="Gene3D" id="1.10.10.60">
    <property type="entry name" value="Homeodomain-like"/>
    <property type="match status" value="1"/>
</dbReference>
<accession>A0A2N3Y0E7</accession>
<comment type="caution">
    <text evidence="8">The sequence shown here is derived from an EMBL/GenBank/DDBJ whole genome shotgun (WGS) entry which is preliminary data.</text>
</comment>
<evidence type="ECO:0000256" key="3">
    <source>
        <dbReference type="ARBA" id="ARBA00023125"/>
    </source>
</evidence>
<dbReference type="PANTHER" id="PTHR30055:SF175">
    <property type="entry name" value="HTH-TYPE TRANSCRIPTIONAL REPRESSOR KSTR2"/>
    <property type="match status" value="1"/>
</dbReference>
<dbReference type="SUPFAM" id="SSF48498">
    <property type="entry name" value="Tetracyclin repressor-like, C-terminal domain"/>
    <property type="match status" value="1"/>
</dbReference>
<dbReference type="OrthoDB" id="3190535at2"/>
<dbReference type="Gene3D" id="1.10.357.10">
    <property type="entry name" value="Tetracycline Repressor, domain 2"/>
    <property type="match status" value="1"/>
</dbReference>
<keyword evidence="2" id="KW-0805">Transcription regulation</keyword>
<organism evidence="8 9">
    <name type="scientific">Saccharopolyspora spinosa</name>
    <dbReference type="NCBI Taxonomy" id="60894"/>
    <lineage>
        <taxon>Bacteria</taxon>
        <taxon>Bacillati</taxon>
        <taxon>Actinomycetota</taxon>
        <taxon>Actinomycetes</taxon>
        <taxon>Pseudonocardiales</taxon>
        <taxon>Pseudonocardiaceae</taxon>
        <taxon>Saccharopolyspora</taxon>
    </lineage>
</organism>
<dbReference type="InterPro" id="IPR001647">
    <property type="entry name" value="HTH_TetR"/>
</dbReference>
<keyword evidence="3 5" id="KW-0238">DNA-binding</keyword>
<dbReference type="InterPro" id="IPR050109">
    <property type="entry name" value="HTH-type_TetR-like_transc_reg"/>
</dbReference>
<feature type="compositionally biased region" description="Polar residues" evidence="6">
    <location>
        <begin position="14"/>
        <end position="24"/>
    </location>
</feature>
<evidence type="ECO:0000259" key="7">
    <source>
        <dbReference type="PROSITE" id="PS50977"/>
    </source>
</evidence>
<evidence type="ECO:0000313" key="9">
    <source>
        <dbReference type="Proteomes" id="UP000233786"/>
    </source>
</evidence>
<keyword evidence="4" id="KW-0804">Transcription</keyword>
<dbReference type="EMBL" id="PJNB01000001">
    <property type="protein sequence ID" value="PKW16394.1"/>
    <property type="molecule type" value="Genomic_DNA"/>
</dbReference>
<evidence type="ECO:0000256" key="1">
    <source>
        <dbReference type="ARBA" id="ARBA00022491"/>
    </source>
</evidence>
<dbReference type="InterPro" id="IPR009057">
    <property type="entry name" value="Homeodomain-like_sf"/>
</dbReference>
<evidence type="ECO:0000256" key="5">
    <source>
        <dbReference type="PROSITE-ProRule" id="PRU00335"/>
    </source>
</evidence>
<reference evidence="8" key="1">
    <citation type="submission" date="2017-12" db="EMBL/GenBank/DDBJ databases">
        <title>Sequencing the genomes of 1000 Actinobacteria strains.</title>
        <authorList>
            <person name="Klenk H.-P."/>
        </authorList>
    </citation>
    <scope>NUCLEOTIDE SEQUENCE [LARGE SCALE GENOMIC DNA]</scope>
    <source>
        <strain evidence="8">DSM 44228</strain>
    </source>
</reference>
<name>A0A2N3Y0E7_SACSN</name>
<evidence type="ECO:0000256" key="6">
    <source>
        <dbReference type="SAM" id="MobiDB-lite"/>
    </source>
</evidence>
<keyword evidence="9" id="KW-1185">Reference proteome</keyword>
<evidence type="ECO:0000256" key="2">
    <source>
        <dbReference type="ARBA" id="ARBA00023015"/>
    </source>
</evidence>
<dbReference type="InterPro" id="IPR036271">
    <property type="entry name" value="Tet_transcr_reg_TetR-rel_C_sf"/>
</dbReference>
<keyword evidence="1" id="KW-0678">Repressor</keyword>
<dbReference type="PROSITE" id="PS50977">
    <property type="entry name" value="HTH_TETR_2"/>
    <property type="match status" value="1"/>
</dbReference>
<dbReference type="GO" id="GO:0000976">
    <property type="term" value="F:transcription cis-regulatory region binding"/>
    <property type="evidence" value="ECO:0007669"/>
    <property type="project" value="TreeGrafter"/>
</dbReference>
<feature type="DNA-binding region" description="H-T-H motif" evidence="5">
    <location>
        <begin position="55"/>
        <end position="74"/>
    </location>
</feature>
<dbReference type="PANTHER" id="PTHR30055">
    <property type="entry name" value="HTH-TYPE TRANSCRIPTIONAL REGULATOR RUTR"/>
    <property type="match status" value="1"/>
</dbReference>
<dbReference type="AlphaFoldDB" id="A0A2N3Y0E7"/>
<gene>
    <name evidence="8" type="ORF">A8926_4222</name>
</gene>
<dbReference type="PRINTS" id="PR00455">
    <property type="entry name" value="HTHTETR"/>
</dbReference>
<dbReference type="Proteomes" id="UP000233786">
    <property type="component" value="Unassembled WGS sequence"/>
</dbReference>
<dbReference type="GO" id="GO:0003700">
    <property type="term" value="F:DNA-binding transcription factor activity"/>
    <property type="evidence" value="ECO:0007669"/>
    <property type="project" value="TreeGrafter"/>
</dbReference>
<evidence type="ECO:0000256" key="4">
    <source>
        <dbReference type="ARBA" id="ARBA00023163"/>
    </source>
</evidence>